<dbReference type="InterPro" id="IPR036291">
    <property type="entry name" value="NAD(P)-bd_dom_sf"/>
</dbReference>
<keyword evidence="3" id="KW-0560">Oxidoreductase</keyword>
<dbReference type="PRINTS" id="PR00080">
    <property type="entry name" value="SDRFAMILY"/>
</dbReference>
<comment type="caution">
    <text evidence="3">The sequence shown here is derived from an EMBL/GenBank/DDBJ whole genome shotgun (WGS) entry which is preliminary data.</text>
</comment>
<dbReference type="CDD" id="cd05233">
    <property type="entry name" value="SDR_c"/>
    <property type="match status" value="1"/>
</dbReference>
<accession>A0A645G5S0</accession>
<dbReference type="EC" id="1.1.1.100" evidence="3"/>
<organism evidence="3">
    <name type="scientific">bioreactor metagenome</name>
    <dbReference type="NCBI Taxonomy" id="1076179"/>
    <lineage>
        <taxon>unclassified sequences</taxon>
        <taxon>metagenomes</taxon>
        <taxon>ecological metagenomes</taxon>
    </lineage>
</organism>
<dbReference type="SUPFAM" id="SSF51735">
    <property type="entry name" value="NAD(P)-binding Rossmann-fold domains"/>
    <property type="match status" value="1"/>
</dbReference>
<name>A0A645G5S0_9ZZZZ</name>
<reference evidence="3" key="1">
    <citation type="submission" date="2019-08" db="EMBL/GenBank/DDBJ databases">
        <authorList>
            <person name="Kucharzyk K."/>
            <person name="Murdoch R.W."/>
            <person name="Higgins S."/>
            <person name="Loffler F."/>
        </authorList>
    </citation>
    <scope>NUCLEOTIDE SEQUENCE</scope>
</reference>
<sequence length="256" mass="27293">MVDMQNMYSLEGRTAIVTGGSTGLGLSITRCLVASGAKVLVLSFEPKEQAEEALCEFGSAVAFYQFNITETDKTQTLVDQLLAEHGPITILVNNAGNHCKKPIEEMTVEDYQRVLDVHLVGAFALTKALVPHMKQQQLGSILYMASMTSYIGQPAVAGYSTAKAGLLGLVHTLATECGPHNVRVNAIAPGWIDTPMFHKATDNDPPRLAKILGRIPMNKVGESLDVGMAAAFLSSEAARYINGVCLPVDGGALIGF</sequence>
<protein>
    <submittedName>
        <fullName evidence="3">3-oxoacyl-[acyl-carrier-protein] reductase FabG</fullName>
        <ecNumber evidence="3">1.1.1.100</ecNumber>
    </submittedName>
</protein>
<dbReference type="Gene3D" id="3.40.50.720">
    <property type="entry name" value="NAD(P)-binding Rossmann-like Domain"/>
    <property type="match status" value="1"/>
</dbReference>
<evidence type="ECO:0000259" key="2">
    <source>
        <dbReference type="SMART" id="SM00822"/>
    </source>
</evidence>
<dbReference type="AlphaFoldDB" id="A0A645G5S0"/>
<dbReference type="InterPro" id="IPR002347">
    <property type="entry name" value="SDR_fam"/>
</dbReference>
<dbReference type="PRINTS" id="PR00081">
    <property type="entry name" value="GDHRDH"/>
</dbReference>
<dbReference type="InterPro" id="IPR020904">
    <property type="entry name" value="Sc_DH/Rdtase_CS"/>
</dbReference>
<dbReference type="SMART" id="SM00822">
    <property type="entry name" value="PKS_KR"/>
    <property type="match status" value="1"/>
</dbReference>
<dbReference type="PANTHER" id="PTHR42879:SF2">
    <property type="entry name" value="3-OXOACYL-[ACYL-CARRIER-PROTEIN] REDUCTASE FABG"/>
    <property type="match status" value="1"/>
</dbReference>
<dbReference type="InterPro" id="IPR050259">
    <property type="entry name" value="SDR"/>
</dbReference>
<evidence type="ECO:0000313" key="3">
    <source>
        <dbReference type="EMBL" id="MPN21280.1"/>
    </source>
</evidence>
<evidence type="ECO:0000256" key="1">
    <source>
        <dbReference type="ARBA" id="ARBA00006484"/>
    </source>
</evidence>
<dbReference type="EMBL" id="VSSQ01069238">
    <property type="protein sequence ID" value="MPN21280.1"/>
    <property type="molecule type" value="Genomic_DNA"/>
</dbReference>
<feature type="domain" description="Ketoreductase" evidence="2">
    <location>
        <begin position="13"/>
        <end position="194"/>
    </location>
</feature>
<gene>
    <name evidence="3" type="primary">fabG_127</name>
    <name evidence="3" type="ORF">SDC9_168659</name>
</gene>
<dbReference type="GO" id="GO:0032787">
    <property type="term" value="P:monocarboxylic acid metabolic process"/>
    <property type="evidence" value="ECO:0007669"/>
    <property type="project" value="UniProtKB-ARBA"/>
</dbReference>
<proteinExistence type="inferred from homology"/>
<dbReference type="PANTHER" id="PTHR42879">
    <property type="entry name" value="3-OXOACYL-(ACYL-CARRIER-PROTEIN) REDUCTASE"/>
    <property type="match status" value="1"/>
</dbReference>
<comment type="similarity">
    <text evidence="1">Belongs to the short-chain dehydrogenases/reductases (SDR) family.</text>
</comment>
<dbReference type="Pfam" id="PF13561">
    <property type="entry name" value="adh_short_C2"/>
    <property type="match status" value="1"/>
</dbReference>
<dbReference type="FunFam" id="3.40.50.720:FF:000084">
    <property type="entry name" value="Short-chain dehydrogenase reductase"/>
    <property type="match status" value="1"/>
</dbReference>
<dbReference type="GO" id="GO:0004316">
    <property type="term" value="F:3-oxoacyl-[acyl-carrier-protein] reductase (NADPH) activity"/>
    <property type="evidence" value="ECO:0007669"/>
    <property type="project" value="UniProtKB-EC"/>
</dbReference>
<dbReference type="InterPro" id="IPR057326">
    <property type="entry name" value="KR_dom"/>
</dbReference>
<dbReference type="PROSITE" id="PS00061">
    <property type="entry name" value="ADH_SHORT"/>
    <property type="match status" value="1"/>
</dbReference>
<dbReference type="NCBIfam" id="NF005559">
    <property type="entry name" value="PRK07231.1"/>
    <property type="match status" value="1"/>
</dbReference>